<name>A0A2I0JHH4_PUNGR</name>
<dbReference type="GeneID" id="116202538"/>
<dbReference type="FunFam" id="1.20.58.1040:FF:000001">
    <property type="entry name" value="Glucan endo-1,3-beta-glucosidase 4"/>
    <property type="match status" value="1"/>
</dbReference>
<evidence type="ECO:0000313" key="10">
    <source>
        <dbReference type="Proteomes" id="UP000233551"/>
    </source>
</evidence>
<dbReference type="PANTHER" id="PTHR31044:SF52">
    <property type="entry name" value="OS01G0631500 PROTEIN"/>
    <property type="match status" value="1"/>
</dbReference>
<evidence type="ECO:0000256" key="6">
    <source>
        <dbReference type="ARBA" id="ARBA00023157"/>
    </source>
</evidence>
<evidence type="ECO:0000256" key="1">
    <source>
        <dbReference type="ARBA" id="ARBA00004609"/>
    </source>
</evidence>
<gene>
    <name evidence="9" type="ORF">CRG98_023907</name>
</gene>
<sequence>MGRKVICYVLILVLDLLISSASCSRLPKSRRVSKEEQSQKQEITYPITTVPTIIPAPFATSTSPVINPTSDPDSVVTPSIPVAITSPPPSLSSSWCIASPSSSQIALQVALDYACGYGGADCSGIQSNGKCYYPNSVRDHASYAFNQYYQKNPLPTSCNFAGTAVVTNTDPSTGSCQYPSTSTSSSILNTTNASGAPVFGAVPSGPTTSAAARSRDTPTRIWRSLVMSSVLLLARICI</sequence>
<keyword evidence="3" id="KW-0336">GPI-anchor</keyword>
<dbReference type="InterPro" id="IPR012946">
    <property type="entry name" value="X8"/>
</dbReference>
<reference evidence="9 10" key="1">
    <citation type="submission" date="2017-11" db="EMBL/GenBank/DDBJ databases">
        <title>De-novo sequencing of pomegranate (Punica granatum L.) genome.</title>
        <authorList>
            <person name="Akparov Z."/>
            <person name="Amiraslanov A."/>
            <person name="Hajiyeva S."/>
            <person name="Abbasov M."/>
            <person name="Kaur K."/>
            <person name="Hamwieh A."/>
            <person name="Solovyev V."/>
            <person name="Salamov A."/>
            <person name="Braich B."/>
            <person name="Kosarev P."/>
            <person name="Mahmoud A."/>
            <person name="Hajiyev E."/>
            <person name="Babayeva S."/>
            <person name="Izzatullayeva V."/>
            <person name="Mammadov A."/>
            <person name="Mammadov A."/>
            <person name="Sharifova S."/>
            <person name="Ojaghi J."/>
            <person name="Eynullazada K."/>
            <person name="Bayramov B."/>
            <person name="Abdulazimova A."/>
            <person name="Shahmuradov I."/>
        </authorList>
    </citation>
    <scope>NUCLEOTIDE SEQUENCE [LARGE SCALE GENOMIC DNA]</scope>
    <source>
        <strain evidence="10">cv. AG2017</strain>
        <tissue evidence="9">Leaf</tissue>
    </source>
</reference>
<dbReference type="InterPro" id="IPR044788">
    <property type="entry name" value="X8_dom_prot"/>
</dbReference>
<protein>
    <submittedName>
        <fullName evidence="9">Uncharacterized protein</fullName>
    </submittedName>
</protein>
<dbReference type="PANTHER" id="PTHR31044">
    <property type="entry name" value="BETA-1,3 GLUCANASE"/>
    <property type="match status" value="1"/>
</dbReference>
<evidence type="ECO:0000313" key="9">
    <source>
        <dbReference type="EMBL" id="PKI55691.1"/>
    </source>
</evidence>
<keyword evidence="4" id="KW-0732">Signal</keyword>
<keyword evidence="7" id="KW-0325">Glycoprotein</keyword>
<dbReference type="GO" id="GO:0005886">
    <property type="term" value="C:plasma membrane"/>
    <property type="evidence" value="ECO:0007669"/>
    <property type="project" value="UniProtKB-SubCell"/>
</dbReference>
<dbReference type="Pfam" id="PF07983">
    <property type="entry name" value="X8"/>
    <property type="match status" value="1"/>
</dbReference>
<dbReference type="AlphaFoldDB" id="A0A2I0JHH4"/>
<organism evidence="9 10">
    <name type="scientific">Punica granatum</name>
    <name type="common">Pomegranate</name>
    <dbReference type="NCBI Taxonomy" id="22663"/>
    <lineage>
        <taxon>Eukaryota</taxon>
        <taxon>Viridiplantae</taxon>
        <taxon>Streptophyta</taxon>
        <taxon>Embryophyta</taxon>
        <taxon>Tracheophyta</taxon>
        <taxon>Spermatophyta</taxon>
        <taxon>Magnoliopsida</taxon>
        <taxon>eudicotyledons</taxon>
        <taxon>Gunneridae</taxon>
        <taxon>Pentapetalae</taxon>
        <taxon>rosids</taxon>
        <taxon>malvids</taxon>
        <taxon>Myrtales</taxon>
        <taxon>Lythraceae</taxon>
        <taxon>Punica</taxon>
    </lineage>
</organism>
<evidence type="ECO:0000256" key="2">
    <source>
        <dbReference type="ARBA" id="ARBA00022475"/>
    </source>
</evidence>
<keyword evidence="8" id="KW-0449">Lipoprotein</keyword>
<proteinExistence type="predicted"/>
<keyword evidence="5" id="KW-0472">Membrane</keyword>
<dbReference type="Proteomes" id="UP000233551">
    <property type="component" value="Unassembled WGS sequence"/>
</dbReference>
<keyword evidence="6" id="KW-1015">Disulfide bond</keyword>
<evidence type="ECO:0000256" key="5">
    <source>
        <dbReference type="ARBA" id="ARBA00023136"/>
    </source>
</evidence>
<dbReference type="GO" id="GO:0009506">
    <property type="term" value="C:plasmodesma"/>
    <property type="evidence" value="ECO:0007669"/>
    <property type="project" value="UniProtKB-ARBA"/>
</dbReference>
<dbReference type="Gene3D" id="1.20.58.1040">
    <property type="match status" value="1"/>
</dbReference>
<accession>A0A2I0JHH4</accession>
<dbReference type="EMBL" id="PGOL01001681">
    <property type="protein sequence ID" value="PKI55691.1"/>
    <property type="molecule type" value="Genomic_DNA"/>
</dbReference>
<evidence type="ECO:0000256" key="7">
    <source>
        <dbReference type="ARBA" id="ARBA00023180"/>
    </source>
</evidence>
<comment type="caution">
    <text evidence="9">The sequence shown here is derived from an EMBL/GenBank/DDBJ whole genome shotgun (WGS) entry which is preliminary data.</text>
</comment>
<evidence type="ECO:0000256" key="8">
    <source>
        <dbReference type="ARBA" id="ARBA00023288"/>
    </source>
</evidence>
<evidence type="ECO:0000256" key="4">
    <source>
        <dbReference type="ARBA" id="ARBA00022729"/>
    </source>
</evidence>
<keyword evidence="2" id="KW-1003">Cell membrane</keyword>
<comment type="subcellular location">
    <subcellularLocation>
        <location evidence="1">Cell membrane</location>
        <topology evidence="1">Lipid-anchor</topology>
        <topology evidence="1">GPI-anchor</topology>
    </subcellularLocation>
</comment>
<dbReference type="SMART" id="SM00768">
    <property type="entry name" value="X8"/>
    <property type="match status" value="1"/>
</dbReference>
<dbReference type="STRING" id="22663.A0A2I0JHH4"/>
<dbReference type="GO" id="GO:0098552">
    <property type="term" value="C:side of membrane"/>
    <property type="evidence" value="ECO:0007669"/>
    <property type="project" value="UniProtKB-KW"/>
</dbReference>
<evidence type="ECO:0000256" key="3">
    <source>
        <dbReference type="ARBA" id="ARBA00022622"/>
    </source>
</evidence>
<dbReference type="OrthoDB" id="1073427at2759"/>
<keyword evidence="10" id="KW-1185">Reference proteome</keyword>